<dbReference type="GO" id="GO:0008017">
    <property type="term" value="F:microtubule binding"/>
    <property type="evidence" value="ECO:0007669"/>
    <property type="project" value="InterPro"/>
</dbReference>
<evidence type="ECO:0000256" key="2">
    <source>
        <dbReference type="SAM" id="MobiDB-lite"/>
    </source>
</evidence>
<dbReference type="OrthoDB" id="642895at2759"/>
<keyword evidence="4" id="KW-1185">Reference proteome</keyword>
<reference evidence="3" key="1">
    <citation type="submission" date="2018-04" db="EMBL/GenBank/DDBJ databases">
        <title>Whole genome sequencing of Hypsizygus marmoreus.</title>
        <authorList>
            <person name="Choi I.-G."/>
            <person name="Min B."/>
            <person name="Kim J.-G."/>
            <person name="Kim S."/>
            <person name="Oh Y.-L."/>
            <person name="Kong W.-S."/>
            <person name="Park H."/>
            <person name="Jeong J."/>
            <person name="Song E.-S."/>
        </authorList>
    </citation>
    <scope>NUCLEOTIDE SEQUENCE [LARGE SCALE GENOMIC DNA]</scope>
    <source>
        <strain evidence="3">51987-8</strain>
    </source>
</reference>
<feature type="compositionally biased region" description="Low complexity" evidence="2">
    <location>
        <begin position="246"/>
        <end position="257"/>
    </location>
</feature>
<dbReference type="InterPro" id="IPR007145">
    <property type="entry name" value="MAP65_Ase1_PRC1"/>
</dbReference>
<feature type="region of interest" description="Disordered" evidence="2">
    <location>
        <begin position="246"/>
        <end position="267"/>
    </location>
</feature>
<name>A0A369K268_HYPMA</name>
<evidence type="ECO:0000313" key="3">
    <source>
        <dbReference type="EMBL" id="RDB26715.1"/>
    </source>
</evidence>
<dbReference type="InParanoid" id="A0A369K268"/>
<dbReference type="Gene3D" id="1.20.58.1520">
    <property type="match status" value="1"/>
</dbReference>
<accession>A0A369K268</accession>
<feature type="coiled-coil region" evidence="1">
    <location>
        <begin position="376"/>
        <end position="403"/>
    </location>
</feature>
<dbReference type="Proteomes" id="UP000076154">
    <property type="component" value="Unassembled WGS sequence"/>
</dbReference>
<evidence type="ECO:0000313" key="4">
    <source>
        <dbReference type="Proteomes" id="UP000076154"/>
    </source>
</evidence>
<feature type="compositionally biased region" description="Pro residues" evidence="2">
    <location>
        <begin position="676"/>
        <end position="686"/>
    </location>
</feature>
<evidence type="ECO:0000256" key="1">
    <source>
        <dbReference type="SAM" id="Coils"/>
    </source>
</evidence>
<dbReference type="EMBL" id="LUEZ02000023">
    <property type="protein sequence ID" value="RDB26715.1"/>
    <property type="molecule type" value="Genomic_DNA"/>
</dbReference>
<proteinExistence type="predicted"/>
<dbReference type="Pfam" id="PF03999">
    <property type="entry name" value="MAP65_ASE1"/>
    <property type="match status" value="1"/>
</dbReference>
<feature type="region of interest" description="Disordered" evidence="2">
    <location>
        <begin position="554"/>
        <end position="687"/>
    </location>
</feature>
<keyword evidence="1" id="KW-0175">Coiled coil</keyword>
<sequence length="790" mass="87146">MAAQSTSLLLTSLLNSLHTHLQSQTQLLPTLHAQLGLPATALEDELKTLQQQLMDSVESQIEKRRKEVNQWMEKCEAVENTCLRYSKALGGNIKATGSTVGELRKEMVLPKRYEMVTGHQEKLRQLYHTKLEQLTTLTNRLNALARTLGKEYYTQDILEPPPAVGEDPRGSNLHSDVTPERFSKLEKELVRGKGEVAKRLHQLSATFVQIDWLYTELGMVPPSLEDLPSSSHSNFLGASFSNSLRTSSSSFTPSDDPFAMSTPTPASRAKPSLLFQEDVFPPPESEYQRIFANFVARVEEAEDEGMPENQTTPIGLENVDPTPGLLSWAANLRASLEDTKRRREAHIQAMYDQLEGLWKRLGVCEADMDAFVEAHRGSNEDTVQEYEEELERMLELKRERMGQFVMSAREEIMRLWDDLMVGDDERADFAPFADDEHTEELLTIHEDEIKRLKEERRQKAPLLAGIKKYFDICEEEKELAAAASDQTRLLGRGRDPGRLLREEKMRKRVTKEKPRLEQDLLASIPTWEHEAQRPFLVHGESILQILMETVSAAEQENKRKPARAGSVPPRATTPVNSTHAYVPGTKIGVVTPAVRPGPASQSVPNKRQRLGTAEPPSLGHHRQGSGGNTNGHASSHNRAPLGAYRGANSAGNGTRATSPSKIPARTPSGAHSSLPRPVPHDMPVPKPGTQYHALGHGRVPSAVSYAAGYAAGRSTSSTASVTSGGYGVRYASGGCNAAGMMKKASRARRESFKPRPSMDGVDMGMSVGLGGHGGRWPGLAGSVREEDEGY</sequence>
<feature type="coiled-coil region" evidence="1">
    <location>
        <begin position="39"/>
        <end position="81"/>
    </location>
</feature>
<dbReference type="GO" id="GO:0051256">
    <property type="term" value="P:mitotic spindle midzone assembly"/>
    <property type="evidence" value="ECO:0007669"/>
    <property type="project" value="TreeGrafter"/>
</dbReference>
<comment type="caution">
    <text evidence="3">The sequence shown here is derived from an EMBL/GenBank/DDBJ whole genome shotgun (WGS) entry which is preliminary data.</text>
</comment>
<dbReference type="AlphaFoldDB" id="A0A369K268"/>
<protein>
    <submittedName>
        <fullName evidence="3">Anaphase spindle elongation protein 1</fullName>
    </submittedName>
</protein>
<gene>
    <name evidence="3" type="primary">ase1</name>
    <name evidence="3" type="ORF">Hypma_005410</name>
</gene>
<feature type="region of interest" description="Disordered" evidence="2">
    <location>
        <begin position="159"/>
        <end position="179"/>
    </location>
</feature>
<dbReference type="PANTHER" id="PTHR19321:SF41">
    <property type="entry name" value="FASCETTO-RELATED"/>
    <property type="match status" value="1"/>
</dbReference>
<dbReference type="STRING" id="39966.A0A369K268"/>
<dbReference type="GO" id="GO:1990023">
    <property type="term" value="C:mitotic spindle midzone"/>
    <property type="evidence" value="ECO:0007669"/>
    <property type="project" value="TreeGrafter"/>
</dbReference>
<dbReference type="GO" id="GO:0005737">
    <property type="term" value="C:cytoplasm"/>
    <property type="evidence" value="ECO:0007669"/>
    <property type="project" value="TreeGrafter"/>
</dbReference>
<dbReference type="PANTHER" id="PTHR19321">
    <property type="entry name" value="PROTEIN REGULATOR OF CYTOKINESIS 1 PRC1-RELATED"/>
    <property type="match status" value="1"/>
</dbReference>
<organism evidence="3 4">
    <name type="scientific">Hypsizygus marmoreus</name>
    <name type="common">White beech mushroom</name>
    <name type="synonym">Agaricus marmoreus</name>
    <dbReference type="NCBI Taxonomy" id="39966"/>
    <lineage>
        <taxon>Eukaryota</taxon>
        <taxon>Fungi</taxon>
        <taxon>Dikarya</taxon>
        <taxon>Basidiomycota</taxon>
        <taxon>Agaricomycotina</taxon>
        <taxon>Agaricomycetes</taxon>
        <taxon>Agaricomycetidae</taxon>
        <taxon>Agaricales</taxon>
        <taxon>Tricholomatineae</taxon>
        <taxon>Lyophyllaceae</taxon>
        <taxon>Hypsizygus</taxon>
    </lineage>
</organism>
<feature type="compositionally biased region" description="Polar residues" evidence="2">
    <location>
        <begin position="649"/>
        <end position="660"/>
    </location>
</feature>